<gene>
    <name evidence="1" type="ORF">H9841_11790</name>
</gene>
<comment type="caution">
    <text evidence="1">The sequence shown here is derived from an EMBL/GenBank/DDBJ whole genome shotgun (WGS) entry which is preliminary data.</text>
</comment>
<dbReference type="EMBL" id="DXDX01000215">
    <property type="protein sequence ID" value="HIY22566.1"/>
    <property type="molecule type" value="Genomic_DNA"/>
</dbReference>
<evidence type="ECO:0000313" key="2">
    <source>
        <dbReference type="Proteomes" id="UP000823868"/>
    </source>
</evidence>
<accession>A0A9D1YAP6</accession>
<dbReference type="AlphaFoldDB" id="A0A9D1YAP6"/>
<proteinExistence type="predicted"/>
<evidence type="ECO:0000313" key="1">
    <source>
        <dbReference type="EMBL" id="HIY22566.1"/>
    </source>
</evidence>
<protein>
    <recommendedName>
        <fullName evidence="3">Regulatory protein YycH-like domain-containing protein</fullName>
    </recommendedName>
</protein>
<reference evidence="1" key="2">
    <citation type="submission" date="2021-04" db="EMBL/GenBank/DDBJ databases">
        <authorList>
            <person name="Gilroy R."/>
        </authorList>
    </citation>
    <scope>NUCLEOTIDE SEQUENCE</scope>
    <source>
        <strain evidence="1">ChiBcec16_6824</strain>
    </source>
</reference>
<evidence type="ECO:0008006" key="3">
    <source>
        <dbReference type="Google" id="ProtNLM"/>
    </source>
</evidence>
<sequence>MEWSKIKNIILLILLGLNAFLLVMVVSQEFQARQFRQEARTEAVTLLERNGITVDPSQLPPDASLPTLVLEEETAAGETLARTLLGDVTVQSSGARAVYTSALGTMEAFSTGRFAADFADGALPLDSETPEHHAQQLLERCGIPASYLESDAKEETTQLTYRQLLGEKPVFNAQITLSYTDGALRHMEGVLLPQGSAGENLEETVTVATLLVRFLGQRNESGRMFSQIVSLVPGYHFSGTRPFTLIPAWYVTTDTGSYVLSALDGDLL</sequence>
<organism evidence="1 2">
    <name type="scientific">Candidatus Flavonifractor merdigallinarum</name>
    <dbReference type="NCBI Taxonomy" id="2838589"/>
    <lineage>
        <taxon>Bacteria</taxon>
        <taxon>Bacillati</taxon>
        <taxon>Bacillota</taxon>
        <taxon>Clostridia</taxon>
        <taxon>Eubacteriales</taxon>
        <taxon>Oscillospiraceae</taxon>
        <taxon>Flavonifractor</taxon>
    </lineage>
</organism>
<dbReference type="Proteomes" id="UP000823868">
    <property type="component" value="Unassembled WGS sequence"/>
</dbReference>
<reference evidence="1" key="1">
    <citation type="journal article" date="2021" name="PeerJ">
        <title>Extensive microbial diversity within the chicken gut microbiome revealed by metagenomics and culture.</title>
        <authorList>
            <person name="Gilroy R."/>
            <person name="Ravi A."/>
            <person name="Getino M."/>
            <person name="Pursley I."/>
            <person name="Horton D.L."/>
            <person name="Alikhan N.F."/>
            <person name="Baker D."/>
            <person name="Gharbi K."/>
            <person name="Hall N."/>
            <person name="Watson M."/>
            <person name="Adriaenssens E.M."/>
            <person name="Foster-Nyarko E."/>
            <person name="Jarju S."/>
            <person name="Secka A."/>
            <person name="Antonio M."/>
            <person name="Oren A."/>
            <person name="Chaudhuri R.R."/>
            <person name="La Ragione R."/>
            <person name="Hildebrand F."/>
            <person name="Pallen M.J."/>
        </authorList>
    </citation>
    <scope>NUCLEOTIDE SEQUENCE</scope>
    <source>
        <strain evidence="1">ChiBcec16_6824</strain>
    </source>
</reference>
<name>A0A9D1YAP6_9FIRM</name>